<proteinExistence type="predicted"/>
<name>A0A4R9IJG4_9LEPT</name>
<dbReference type="RefSeq" id="WP_135599916.1">
    <property type="nucleotide sequence ID" value="NZ_RQFK01000007.1"/>
</dbReference>
<keyword evidence="1" id="KW-1133">Transmembrane helix</keyword>
<dbReference type="Proteomes" id="UP000298009">
    <property type="component" value="Unassembled WGS sequence"/>
</dbReference>
<dbReference type="EMBL" id="RQFK01000007">
    <property type="protein sequence ID" value="TGK87896.1"/>
    <property type="molecule type" value="Genomic_DNA"/>
</dbReference>
<dbReference type="NCBIfam" id="NF047550">
    <property type="entry name" value="LIC_12071_fam"/>
    <property type="match status" value="1"/>
</dbReference>
<comment type="caution">
    <text evidence="2">The sequence shown here is derived from an EMBL/GenBank/DDBJ whole genome shotgun (WGS) entry which is preliminary data.</text>
</comment>
<sequence>MKYSRFFLSFILFFFLCETLALSAVVWTFYESLQNALTQEQFVSDHRARDLTLALAKSSEQRLNHEGYLELEKMFHRYVEQSKNDPEEFHIQKISLFAADAILLVSTDTIYTPDELKKRKPDEELLHSPFFKKGIRMKKWEWSEAENGENPILNSKRDPKIRSGFEWVLSYLPLAKSNTVRLTSPLYKPGTLDVSGLVILVYERGNLGLLFENQWKLVEWMVFNYILFAFVVSLILTGSFVAYTMLVAKDSAVTPKESSNLPLFEKKTVEPKESNLEPVLDLTENSNQDLMSPMEVELKEEGNEVEILSEGPLVSTISPDSHQTPIRDAIFLG</sequence>
<feature type="transmembrane region" description="Helical" evidence="1">
    <location>
        <begin position="222"/>
        <end position="246"/>
    </location>
</feature>
<protein>
    <submittedName>
        <fullName evidence="2">Uncharacterized protein</fullName>
    </submittedName>
</protein>
<keyword evidence="1" id="KW-0472">Membrane</keyword>
<evidence type="ECO:0000256" key="1">
    <source>
        <dbReference type="SAM" id="Phobius"/>
    </source>
</evidence>
<gene>
    <name evidence="2" type="ORF">EHQ24_01400</name>
</gene>
<accession>A0A4R9IJG4</accession>
<organism evidence="2 3">
    <name type="scientific">Leptospira noumeaensis</name>
    <dbReference type="NCBI Taxonomy" id="2484964"/>
    <lineage>
        <taxon>Bacteria</taxon>
        <taxon>Pseudomonadati</taxon>
        <taxon>Spirochaetota</taxon>
        <taxon>Spirochaetia</taxon>
        <taxon>Leptospirales</taxon>
        <taxon>Leptospiraceae</taxon>
        <taxon>Leptospira</taxon>
    </lineage>
</organism>
<keyword evidence="1" id="KW-0812">Transmembrane</keyword>
<dbReference type="OrthoDB" id="321679at2"/>
<dbReference type="AlphaFoldDB" id="A0A4R9IJG4"/>
<reference evidence="2" key="1">
    <citation type="journal article" date="2019" name="PLoS Negl. Trop. Dis.">
        <title>Revisiting the worldwide diversity of Leptospira species in the environment.</title>
        <authorList>
            <person name="Vincent A.T."/>
            <person name="Schiettekatte O."/>
            <person name="Bourhy P."/>
            <person name="Veyrier F.J."/>
            <person name="Picardeau M."/>
        </authorList>
    </citation>
    <scope>NUCLEOTIDE SEQUENCE [LARGE SCALE GENOMIC DNA]</scope>
    <source>
        <strain evidence="2">201800287</strain>
    </source>
</reference>
<evidence type="ECO:0000313" key="3">
    <source>
        <dbReference type="Proteomes" id="UP000298009"/>
    </source>
</evidence>
<evidence type="ECO:0000313" key="2">
    <source>
        <dbReference type="EMBL" id="TGK87896.1"/>
    </source>
</evidence>
<keyword evidence="3" id="KW-1185">Reference proteome</keyword>